<feature type="signal peptide" evidence="8">
    <location>
        <begin position="1"/>
        <end position="18"/>
    </location>
</feature>
<keyword evidence="10" id="KW-1185">Reference proteome</keyword>
<dbReference type="GO" id="GO:0030288">
    <property type="term" value="C:outer membrane-bounded periplasmic space"/>
    <property type="evidence" value="ECO:0007669"/>
    <property type="project" value="InterPro"/>
</dbReference>
<keyword evidence="4" id="KW-0574">Periplasm</keyword>
<dbReference type="RefSeq" id="WP_345424432.1">
    <property type="nucleotide sequence ID" value="NZ_AP031496.1"/>
</dbReference>
<reference evidence="10" key="1">
    <citation type="journal article" date="2019" name="Int. J. Syst. Evol. Microbiol.">
        <title>The Global Catalogue of Microorganisms (GCM) 10K type strain sequencing project: providing services to taxonomists for standard genome sequencing and annotation.</title>
        <authorList>
            <consortium name="The Broad Institute Genomics Platform"/>
            <consortium name="The Broad Institute Genome Sequencing Center for Infectious Disease"/>
            <person name="Wu L."/>
            <person name="Ma J."/>
        </authorList>
    </citation>
    <scope>NUCLEOTIDE SEQUENCE [LARGE SCALE GENOMIC DNA]</scope>
    <source>
        <strain evidence="10">JCM 19134</strain>
    </source>
</reference>
<keyword evidence="5" id="KW-0378">Hydrolase</keyword>
<evidence type="ECO:0008006" key="11">
    <source>
        <dbReference type="Google" id="ProtNLM"/>
    </source>
</evidence>
<dbReference type="Gene3D" id="3.30.1380.10">
    <property type="match status" value="1"/>
</dbReference>
<evidence type="ECO:0000256" key="8">
    <source>
        <dbReference type="SAM" id="SignalP"/>
    </source>
</evidence>
<dbReference type="GO" id="GO:0004252">
    <property type="term" value="F:serine-type endopeptidase activity"/>
    <property type="evidence" value="ECO:0007669"/>
    <property type="project" value="InterPro"/>
</dbReference>
<evidence type="ECO:0000256" key="1">
    <source>
        <dbReference type="ARBA" id="ARBA00022670"/>
    </source>
</evidence>
<organism evidence="9 10">
    <name type="scientific">Halioxenophilus aromaticivorans</name>
    <dbReference type="NCBI Taxonomy" id="1306992"/>
    <lineage>
        <taxon>Bacteria</taxon>
        <taxon>Pseudomonadati</taxon>
        <taxon>Pseudomonadota</taxon>
        <taxon>Gammaproteobacteria</taxon>
        <taxon>Alteromonadales</taxon>
        <taxon>Alteromonadaceae</taxon>
        <taxon>Halioxenophilus</taxon>
    </lineage>
</organism>
<dbReference type="AlphaFoldDB" id="A0AAV3U6F0"/>
<keyword evidence="2" id="KW-0479">Metal-binding</keyword>
<keyword evidence="7" id="KW-0482">Metalloprotease</keyword>
<dbReference type="SUPFAM" id="SSF55166">
    <property type="entry name" value="Hedgehog/DD-peptidase"/>
    <property type="match status" value="1"/>
</dbReference>
<sequence>MLKSAIPLILLFSVTVLAEESTCYGTTASGRLIDGVALPESGDNFVGYSSLARTAGRTYVHSKVRDIVVAAYKSLNKNLPGVVFKYAETGFKNGGQFTPHKTHQNGLSVDFMVPVRNAAGESVHLPTNPMNKLGYDIEFDQDGRYQQFTIDYNALAAHIVALHKASKHSGYDVWRVIFDPHLQPNLMQTAHGNYLAEHIQFSERRSWVRHDEHYHVDFAIPCH</sequence>
<keyword evidence="1" id="KW-0645">Protease</keyword>
<keyword evidence="3 8" id="KW-0732">Signal</keyword>
<accession>A0AAV3U6F0</accession>
<dbReference type="GO" id="GO:0046872">
    <property type="term" value="F:metal ion binding"/>
    <property type="evidence" value="ECO:0007669"/>
    <property type="project" value="UniProtKB-KW"/>
</dbReference>
<evidence type="ECO:0000256" key="7">
    <source>
        <dbReference type="ARBA" id="ARBA00023049"/>
    </source>
</evidence>
<evidence type="ECO:0000256" key="5">
    <source>
        <dbReference type="ARBA" id="ARBA00022801"/>
    </source>
</evidence>
<dbReference type="GO" id="GO:0006508">
    <property type="term" value="P:proteolysis"/>
    <property type="evidence" value="ECO:0007669"/>
    <property type="project" value="UniProtKB-KW"/>
</dbReference>
<dbReference type="EMBL" id="BAABLX010000028">
    <property type="protein sequence ID" value="GAA4949110.1"/>
    <property type="molecule type" value="Genomic_DNA"/>
</dbReference>
<dbReference type="Pfam" id="PF03411">
    <property type="entry name" value="Peptidase_M74"/>
    <property type="match status" value="1"/>
</dbReference>
<protein>
    <recommendedName>
        <fullName evidence="11">Replication initiation protein</fullName>
    </recommendedName>
</protein>
<evidence type="ECO:0000256" key="3">
    <source>
        <dbReference type="ARBA" id="ARBA00022729"/>
    </source>
</evidence>
<evidence type="ECO:0000256" key="4">
    <source>
        <dbReference type="ARBA" id="ARBA00022764"/>
    </source>
</evidence>
<dbReference type="InterPro" id="IPR009045">
    <property type="entry name" value="Zn_M74/Hedgehog-like"/>
</dbReference>
<name>A0AAV3U6F0_9ALTE</name>
<evidence type="ECO:0000313" key="10">
    <source>
        <dbReference type="Proteomes" id="UP001409585"/>
    </source>
</evidence>
<gene>
    <name evidence="9" type="ORF">GCM10025791_31620</name>
</gene>
<feature type="chain" id="PRO_5043517379" description="Replication initiation protein" evidence="8">
    <location>
        <begin position="19"/>
        <end position="223"/>
    </location>
</feature>
<evidence type="ECO:0000313" key="9">
    <source>
        <dbReference type="EMBL" id="GAA4949110.1"/>
    </source>
</evidence>
<keyword evidence="6" id="KW-0862">Zinc</keyword>
<dbReference type="GO" id="GO:0008237">
    <property type="term" value="F:metallopeptidase activity"/>
    <property type="evidence" value="ECO:0007669"/>
    <property type="project" value="UniProtKB-KW"/>
</dbReference>
<dbReference type="InterPro" id="IPR005073">
    <property type="entry name" value="Peptidase_M74"/>
</dbReference>
<proteinExistence type="predicted"/>
<evidence type="ECO:0000256" key="6">
    <source>
        <dbReference type="ARBA" id="ARBA00022833"/>
    </source>
</evidence>
<comment type="caution">
    <text evidence="9">The sequence shown here is derived from an EMBL/GenBank/DDBJ whole genome shotgun (WGS) entry which is preliminary data.</text>
</comment>
<dbReference type="Proteomes" id="UP001409585">
    <property type="component" value="Unassembled WGS sequence"/>
</dbReference>
<evidence type="ECO:0000256" key="2">
    <source>
        <dbReference type="ARBA" id="ARBA00022723"/>
    </source>
</evidence>